<sequence length="639" mass="70652">MFANQLETTMSSMEPSEPVTTPLHLAMRQFDLARDAAAKAMDTMASTVVELASLTSPVAVNDETLPSTHSQDTKDVDAEGGATTEAANKAKVLDEFVAYLTTVLEIKNPTRLASLAQAFVWNRDDALVDDFVAEGFNIVLYAKRANSPPVVCSPLVAKKPVLPPTNDTVTFNDKLRQRSGSINDLTVRQIRILQGELEKEAKAREESPVTHLRRTTVMPSPSHLSLELLDKDLALDSGNHDDDEAGPSKKRRHPTKTMMADDHSKPVYWDHFAAAEPEEEEWSVETRMLQRRTCPLDDEQFDTFEVKPRSNLERLQFWRHWTDDDEGHELVFKQVPYQCTELFESVSTAKPPQSHLGSLQYWDDHNVGGDDNDIEAISSNNFERQALVDQPPTPPHASIVGGGLYNSFEARQKSHLARLRQWRSSTDANEDDRLERRTLLPTNNSYLSSPMKPVGECSSWEQPRAEWNWMGLALLVTSVSAVSSVDVAFQVGSSAEVAPMLRLFWRVSGSCVLTFVFTVVSVARYGWPRVQDPLDTVIRVVLCALGFTLWHSCSYVATTLSSFSHANVLHNAHGLMLVAGKILTEQQVGRWEGVGAIVGFSGTVIAAAADSTPITWASLWSAAHGTTWHGGMVGLMGAA</sequence>
<gene>
    <name evidence="2" type="ORF">DYB25_013261</name>
</gene>
<dbReference type="VEuPathDB" id="FungiDB:H257_01101"/>
<dbReference type="EMBL" id="QUTA01004168">
    <property type="protein sequence ID" value="RHY20819.1"/>
    <property type="molecule type" value="Genomic_DNA"/>
</dbReference>
<dbReference type="Proteomes" id="UP000266239">
    <property type="component" value="Unassembled WGS sequence"/>
</dbReference>
<name>A0A397BR27_APHAT</name>
<evidence type="ECO:0000313" key="2">
    <source>
        <dbReference type="EMBL" id="RHY20819.1"/>
    </source>
</evidence>
<comment type="caution">
    <text evidence="2">The sequence shown here is derived from an EMBL/GenBank/DDBJ whole genome shotgun (WGS) entry which is preliminary data.</text>
</comment>
<proteinExistence type="predicted"/>
<dbReference type="VEuPathDB" id="FungiDB:H257_01100"/>
<feature type="compositionally biased region" description="Basic and acidic residues" evidence="1">
    <location>
        <begin position="199"/>
        <end position="208"/>
    </location>
</feature>
<protein>
    <recommendedName>
        <fullName evidence="4">EamA domain-containing protein</fullName>
    </recommendedName>
</protein>
<evidence type="ECO:0000256" key="1">
    <source>
        <dbReference type="SAM" id="MobiDB-lite"/>
    </source>
</evidence>
<dbReference type="AlphaFoldDB" id="A0A397BR27"/>
<feature type="region of interest" description="Disordered" evidence="1">
    <location>
        <begin position="199"/>
        <end position="221"/>
    </location>
</feature>
<organism evidence="2 3">
    <name type="scientific">Aphanomyces astaci</name>
    <name type="common">Crayfish plague agent</name>
    <dbReference type="NCBI Taxonomy" id="112090"/>
    <lineage>
        <taxon>Eukaryota</taxon>
        <taxon>Sar</taxon>
        <taxon>Stramenopiles</taxon>
        <taxon>Oomycota</taxon>
        <taxon>Saprolegniomycetes</taxon>
        <taxon>Saprolegniales</taxon>
        <taxon>Verrucalvaceae</taxon>
        <taxon>Aphanomyces</taxon>
    </lineage>
</organism>
<reference evidence="2 3" key="1">
    <citation type="submission" date="2018-08" db="EMBL/GenBank/DDBJ databases">
        <title>Aphanomyces genome sequencing and annotation.</title>
        <authorList>
            <person name="Minardi D."/>
            <person name="Oidtmann B."/>
            <person name="Van Der Giezen M."/>
            <person name="Studholme D.J."/>
        </authorList>
    </citation>
    <scope>NUCLEOTIDE SEQUENCE [LARGE SCALE GENOMIC DNA]</scope>
    <source>
        <strain evidence="2 3">Yx</strain>
    </source>
</reference>
<accession>A0A397BR27</accession>
<feature type="region of interest" description="Disordered" evidence="1">
    <location>
        <begin position="235"/>
        <end position="261"/>
    </location>
</feature>
<evidence type="ECO:0000313" key="3">
    <source>
        <dbReference type="Proteomes" id="UP000266239"/>
    </source>
</evidence>
<evidence type="ECO:0008006" key="4">
    <source>
        <dbReference type="Google" id="ProtNLM"/>
    </source>
</evidence>
<feature type="non-terminal residue" evidence="2">
    <location>
        <position position="639"/>
    </location>
</feature>